<dbReference type="CDD" id="cd00051">
    <property type="entry name" value="EFh"/>
    <property type="match status" value="2"/>
</dbReference>
<dbReference type="SUPFAM" id="SSF47473">
    <property type="entry name" value="EF-hand"/>
    <property type="match status" value="2"/>
</dbReference>
<dbReference type="FunFam" id="1.10.238.10:FF:000258">
    <property type="entry name" value="NADPH oxidase, isoform B"/>
    <property type="match status" value="1"/>
</dbReference>
<feature type="transmembrane region" description="Helical" evidence="11">
    <location>
        <begin position="416"/>
        <end position="438"/>
    </location>
</feature>
<organism evidence="14 15">
    <name type="scientific">Clunio marinus</name>
    <dbReference type="NCBI Taxonomy" id="568069"/>
    <lineage>
        <taxon>Eukaryota</taxon>
        <taxon>Metazoa</taxon>
        <taxon>Ecdysozoa</taxon>
        <taxon>Arthropoda</taxon>
        <taxon>Hexapoda</taxon>
        <taxon>Insecta</taxon>
        <taxon>Pterygota</taxon>
        <taxon>Neoptera</taxon>
        <taxon>Endopterygota</taxon>
        <taxon>Diptera</taxon>
        <taxon>Nematocera</taxon>
        <taxon>Chironomoidea</taxon>
        <taxon>Chironomidae</taxon>
        <taxon>Clunio</taxon>
    </lineage>
</organism>
<dbReference type="Gene3D" id="1.10.238.10">
    <property type="entry name" value="EF-hand"/>
    <property type="match status" value="1"/>
</dbReference>
<evidence type="ECO:0000256" key="5">
    <source>
        <dbReference type="ARBA" id="ARBA00022837"/>
    </source>
</evidence>
<keyword evidence="7 11" id="KW-1133">Transmembrane helix</keyword>
<dbReference type="InterPro" id="IPR013112">
    <property type="entry name" value="FAD-bd_8"/>
</dbReference>
<feature type="region of interest" description="Disordered" evidence="10">
    <location>
        <begin position="1"/>
        <end position="37"/>
    </location>
</feature>
<evidence type="ECO:0000256" key="4">
    <source>
        <dbReference type="ARBA" id="ARBA00022827"/>
    </source>
</evidence>
<evidence type="ECO:0000313" key="15">
    <source>
        <dbReference type="Proteomes" id="UP000183832"/>
    </source>
</evidence>
<feature type="transmembrane region" description="Helical" evidence="11">
    <location>
        <begin position="606"/>
        <end position="624"/>
    </location>
</feature>
<dbReference type="SFLD" id="SFLDS00052">
    <property type="entry name" value="Ferric_Reductase_Domain"/>
    <property type="match status" value="1"/>
</dbReference>
<name>A0A1J1I5G4_9DIPT</name>
<dbReference type="Gene3D" id="2.40.30.10">
    <property type="entry name" value="Translation factors"/>
    <property type="match status" value="1"/>
</dbReference>
<dbReference type="PROSITE" id="PS51384">
    <property type="entry name" value="FAD_FR"/>
    <property type="match status" value="1"/>
</dbReference>
<dbReference type="GO" id="GO:0016175">
    <property type="term" value="F:superoxide-generating NAD(P)H oxidase activity"/>
    <property type="evidence" value="ECO:0007669"/>
    <property type="project" value="TreeGrafter"/>
</dbReference>
<feature type="domain" description="EF-hand" evidence="12">
    <location>
        <begin position="263"/>
        <end position="292"/>
    </location>
</feature>
<proteinExistence type="predicted"/>
<sequence>MSKSLGASEENLIQASDKEKEGNLSFFDNTIDESENDSTVVESNLPEKKTMIGRKSLISDNLPSDESENMAKVNKSFMEIEVKRDKLRWLYMSELGAIFGEDKHTREGFMKTFGSRETLYYIFKLFDVDANESLKQDQWIENIKGRFTDERQMDFAEQLESVAYVICGENTVTFDSFVQIWNAKGIIDKFYRLLDGEGTNVISTTQIIECISNMTNTRTKSGFDKTSLERLEQLFKKTVGDGKEIKREDFKKIVISKNPFFNERVFQIFDKDNSGTISLQEFIDAMHQFSGESSENKIKFLFKVYDLDGDGLIQHEELQHVMRACMHENGMKFSDTQIDDLTRAMFDDADPDQRGAITYEALTNQLTKHGGLLENLSISIDRWLVPMQQEIQSVHDHSTHRLPHQLSTPYIKNNSIYLIFVAIFMLINLILFISRAIQYRKSNFLVIFARACGQCLNFNCAFVLVLMLRQSLTFLRTRGLCAILPLDEHIYLHKMTGWLIVFFGIWHTFMHIINFAFFVVNDPIINANNFTVAEFYFTPRPGLFGLISGWANPTGFLLIIILMIMFICSLPFVRRGGSFEVFYWTHLLYVPFWVLVTIHGPNFWKWFILPGLIFAIERILRFVWMRSNRGKSYVSSGILLPSKVIHLVIKRPFHFCFRPGDYVFINIPKIAKYEWHPFTLSSAPEDEDHIGLHIRAVGEWTNRLLDFFEKEQKRLHDGEVPAYEAQMEHEAEEEAKKAGIEAHAMTTEINKIDEKSEPPTMLKHNMILAIQEEEMMNIPARKKAMSMPDIEHKLKYSEKMRILRDNARSESTKSFDNRTMNMAIMKSLNLAYNSPQNKGIAQSFRYMRNKPTIIAFKTPSLESYENNMPLKNIEEEDVKEETSDESKEAEEGNVEPAMNFPVGKPLEIFIDGPYGAPSSHIFRAQHAVLIGTGIGVTPFASILQSIMHRYWKARHVCPRCDYKWTSNIPPAVMNLRKVDFFWINRDQRSFEWFVNLLSQLEIEQAEMGSAMERFLDMHMYITSALQRTDMKAVSLQLALDLLHEKEKRDLITGLKTRTTAGRPNWDKVFKKIQDQKKGKVTVFYCGPPQLAKTLRYKCEQFGFMFRKEIF</sequence>
<keyword evidence="4" id="KW-0274">FAD</keyword>
<accession>A0A1J1I5G4</accession>
<feature type="domain" description="EF-hand" evidence="12">
    <location>
        <begin position="293"/>
        <end position="328"/>
    </location>
</feature>
<dbReference type="EMBL" id="CVRI01000042">
    <property type="protein sequence ID" value="CRK95533.1"/>
    <property type="molecule type" value="Genomic_DNA"/>
</dbReference>
<feature type="region of interest" description="Disordered" evidence="10">
    <location>
        <begin position="871"/>
        <end position="896"/>
    </location>
</feature>
<protein>
    <submittedName>
        <fullName evidence="14">CLUMA_CG009002, isoform A</fullName>
    </submittedName>
</protein>
<dbReference type="Pfam" id="PF08022">
    <property type="entry name" value="FAD_binding_8"/>
    <property type="match status" value="1"/>
</dbReference>
<evidence type="ECO:0000256" key="9">
    <source>
        <dbReference type="ARBA" id="ARBA00023136"/>
    </source>
</evidence>
<keyword evidence="6" id="KW-0521">NADP</keyword>
<dbReference type="PROSITE" id="PS00018">
    <property type="entry name" value="EF_HAND_1"/>
    <property type="match status" value="2"/>
</dbReference>
<dbReference type="InterPro" id="IPR002048">
    <property type="entry name" value="EF_hand_dom"/>
</dbReference>
<dbReference type="InterPro" id="IPR013130">
    <property type="entry name" value="Fe3_Rdtase_TM_dom"/>
</dbReference>
<dbReference type="SFLD" id="SFLDG01169">
    <property type="entry name" value="NADPH_oxidase_subgroup_(NOX)"/>
    <property type="match status" value="1"/>
</dbReference>
<evidence type="ECO:0000256" key="1">
    <source>
        <dbReference type="ARBA" id="ARBA00004141"/>
    </source>
</evidence>
<keyword evidence="5" id="KW-0106">Calcium</keyword>
<dbReference type="Pfam" id="PF01794">
    <property type="entry name" value="Ferric_reduct"/>
    <property type="match status" value="1"/>
</dbReference>
<feature type="transmembrane region" description="Helical" evidence="11">
    <location>
        <begin position="498"/>
        <end position="520"/>
    </location>
</feature>
<dbReference type="PROSITE" id="PS50222">
    <property type="entry name" value="EF_HAND_2"/>
    <property type="match status" value="2"/>
</dbReference>
<dbReference type="GO" id="GO:0006952">
    <property type="term" value="P:defense response"/>
    <property type="evidence" value="ECO:0007669"/>
    <property type="project" value="TreeGrafter"/>
</dbReference>
<dbReference type="PRINTS" id="PR00450">
    <property type="entry name" value="RECOVERIN"/>
</dbReference>
<evidence type="ECO:0000256" key="10">
    <source>
        <dbReference type="SAM" id="MobiDB-lite"/>
    </source>
</evidence>
<dbReference type="InterPro" id="IPR039261">
    <property type="entry name" value="FNR_nucleotide-bd"/>
</dbReference>
<gene>
    <name evidence="14" type="primary">putative NADPH oxidase 5</name>
    <name evidence="14" type="ORF">CLUMA_CG009002</name>
</gene>
<evidence type="ECO:0000259" key="13">
    <source>
        <dbReference type="PROSITE" id="PS51384"/>
    </source>
</evidence>
<keyword evidence="15" id="KW-1185">Reference proteome</keyword>
<dbReference type="InterPro" id="IPR018247">
    <property type="entry name" value="EF_Hand_1_Ca_BS"/>
</dbReference>
<evidence type="ECO:0000256" key="11">
    <source>
        <dbReference type="SAM" id="Phobius"/>
    </source>
</evidence>
<dbReference type="GO" id="GO:0042554">
    <property type="term" value="P:superoxide anion generation"/>
    <property type="evidence" value="ECO:0007669"/>
    <property type="project" value="TreeGrafter"/>
</dbReference>
<feature type="compositionally biased region" description="Basic and acidic residues" evidence="10">
    <location>
        <begin position="880"/>
        <end position="890"/>
    </location>
</feature>
<dbReference type="STRING" id="568069.A0A1J1I5G4"/>
<dbReference type="GO" id="GO:0043020">
    <property type="term" value="C:NADPH oxidase complex"/>
    <property type="evidence" value="ECO:0007669"/>
    <property type="project" value="TreeGrafter"/>
</dbReference>
<keyword evidence="8" id="KW-0560">Oxidoreductase</keyword>
<dbReference type="SUPFAM" id="SSF63380">
    <property type="entry name" value="Riboflavin synthase domain-like"/>
    <property type="match status" value="1"/>
</dbReference>
<keyword evidence="9 11" id="KW-0472">Membrane</keyword>
<keyword evidence="2" id="KW-0285">Flavoprotein</keyword>
<dbReference type="AlphaFoldDB" id="A0A1J1I5G4"/>
<dbReference type="InterPro" id="IPR017927">
    <property type="entry name" value="FAD-bd_FR_type"/>
</dbReference>
<dbReference type="OrthoDB" id="167398at2759"/>
<dbReference type="InterPro" id="IPR050369">
    <property type="entry name" value="RBOH/FRE"/>
</dbReference>
<dbReference type="InterPro" id="IPR017938">
    <property type="entry name" value="Riboflavin_synthase-like_b-brl"/>
</dbReference>
<evidence type="ECO:0000256" key="2">
    <source>
        <dbReference type="ARBA" id="ARBA00022630"/>
    </source>
</evidence>
<dbReference type="PANTHER" id="PTHR11972">
    <property type="entry name" value="NADPH OXIDASE"/>
    <property type="match status" value="1"/>
</dbReference>
<feature type="transmembrane region" description="Helical" evidence="11">
    <location>
        <begin position="581"/>
        <end position="600"/>
    </location>
</feature>
<keyword evidence="3 11" id="KW-0812">Transmembrane</keyword>
<dbReference type="Pfam" id="PF13499">
    <property type="entry name" value="EF-hand_7"/>
    <property type="match status" value="1"/>
</dbReference>
<evidence type="ECO:0000256" key="8">
    <source>
        <dbReference type="ARBA" id="ARBA00023002"/>
    </source>
</evidence>
<evidence type="ECO:0000256" key="6">
    <source>
        <dbReference type="ARBA" id="ARBA00022857"/>
    </source>
</evidence>
<reference evidence="14 15" key="1">
    <citation type="submission" date="2015-04" db="EMBL/GenBank/DDBJ databases">
        <authorList>
            <person name="Syromyatnikov M.Y."/>
            <person name="Popov V.N."/>
        </authorList>
    </citation>
    <scope>NUCLEOTIDE SEQUENCE [LARGE SCALE GENOMIC DNA]</scope>
</reference>
<feature type="domain" description="FAD-binding FR-type" evidence="13">
    <location>
        <begin position="627"/>
        <end position="728"/>
    </location>
</feature>
<feature type="transmembrane region" description="Helical" evidence="11">
    <location>
        <begin position="444"/>
        <end position="468"/>
    </location>
</feature>
<evidence type="ECO:0000256" key="7">
    <source>
        <dbReference type="ARBA" id="ARBA00022989"/>
    </source>
</evidence>
<dbReference type="Pfam" id="PF08030">
    <property type="entry name" value="NAD_binding_6"/>
    <property type="match status" value="1"/>
</dbReference>
<dbReference type="FunFam" id="3.40.50.80:FF:000012">
    <property type="entry name" value="NADPH oxidase, isoform B"/>
    <property type="match status" value="1"/>
</dbReference>
<dbReference type="SMART" id="SM00054">
    <property type="entry name" value="EFh"/>
    <property type="match status" value="3"/>
</dbReference>
<dbReference type="FunFam" id="2.40.30.10:FF:000056">
    <property type="entry name" value="NADPH oxidase 5"/>
    <property type="match status" value="1"/>
</dbReference>
<dbReference type="InterPro" id="IPR013121">
    <property type="entry name" value="Fe_red_NAD-bd_6"/>
</dbReference>
<dbReference type="Pfam" id="PF00036">
    <property type="entry name" value="EF-hand_1"/>
    <property type="match status" value="1"/>
</dbReference>
<comment type="subcellular location">
    <subcellularLocation>
        <location evidence="1">Membrane</location>
        <topology evidence="1">Multi-pass membrane protein</topology>
    </subcellularLocation>
</comment>
<evidence type="ECO:0000259" key="12">
    <source>
        <dbReference type="PROSITE" id="PS50222"/>
    </source>
</evidence>
<dbReference type="SUPFAM" id="SSF52343">
    <property type="entry name" value="Ferredoxin reductase-like, C-terminal NADP-linked domain"/>
    <property type="match status" value="1"/>
</dbReference>
<dbReference type="Proteomes" id="UP000183832">
    <property type="component" value="Unassembled WGS sequence"/>
</dbReference>
<evidence type="ECO:0000256" key="3">
    <source>
        <dbReference type="ARBA" id="ARBA00022692"/>
    </source>
</evidence>
<dbReference type="InterPro" id="IPR011992">
    <property type="entry name" value="EF-hand-dom_pair"/>
</dbReference>
<dbReference type="CDD" id="cd06186">
    <property type="entry name" value="NOX_Duox_like_FAD_NADP"/>
    <property type="match status" value="1"/>
</dbReference>
<dbReference type="GO" id="GO:0005509">
    <property type="term" value="F:calcium ion binding"/>
    <property type="evidence" value="ECO:0007669"/>
    <property type="project" value="InterPro"/>
</dbReference>
<evidence type="ECO:0000313" key="14">
    <source>
        <dbReference type="EMBL" id="CRK95533.1"/>
    </source>
</evidence>
<dbReference type="PANTHER" id="PTHR11972:SF58">
    <property type="entry name" value="NADPH OXIDASE 5"/>
    <property type="match status" value="1"/>
</dbReference>
<dbReference type="Gene3D" id="3.40.50.80">
    <property type="entry name" value="Nucleotide-binding domain of ferredoxin-NADP reductase (FNR) module"/>
    <property type="match status" value="1"/>
</dbReference>